<dbReference type="OrthoDB" id="9791538at2"/>
<organism evidence="1 2">
    <name type="scientific">Flavobacterium gillisiae</name>
    <dbReference type="NCBI Taxonomy" id="150146"/>
    <lineage>
        <taxon>Bacteria</taxon>
        <taxon>Pseudomonadati</taxon>
        <taxon>Bacteroidota</taxon>
        <taxon>Flavobacteriia</taxon>
        <taxon>Flavobacteriales</taxon>
        <taxon>Flavobacteriaceae</taxon>
        <taxon>Flavobacterium</taxon>
    </lineage>
</organism>
<name>A0A1H3WE86_9FLAO</name>
<reference evidence="2" key="1">
    <citation type="submission" date="2016-10" db="EMBL/GenBank/DDBJ databases">
        <authorList>
            <person name="Varghese N."/>
            <person name="Submissions S."/>
        </authorList>
    </citation>
    <scope>NUCLEOTIDE SEQUENCE [LARGE SCALE GENOMIC DNA]</scope>
    <source>
        <strain evidence="2">DSM 22376</strain>
    </source>
</reference>
<dbReference type="SUPFAM" id="SSF82784">
    <property type="entry name" value="OsmC-like"/>
    <property type="match status" value="1"/>
</dbReference>
<evidence type="ECO:0000313" key="2">
    <source>
        <dbReference type="Proteomes" id="UP000198951"/>
    </source>
</evidence>
<dbReference type="EMBL" id="FNRD01000001">
    <property type="protein sequence ID" value="SDZ85449.1"/>
    <property type="molecule type" value="Genomic_DNA"/>
</dbReference>
<dbReference type="InterPro" id="IPR036102">
    <property type="entry name" value="OsmC/Ohrsf"/>
</dbReference>
<protein>
    <submittedName>
        <fullName evidence="1">Putative redox protein</fullName>
    </submittedName>
</protein>
<sequence>MGKKINIKNLPTGYQSLITNGRHAIVGDEPMASKGTDLGFSPEDLILSSIAMCKVATVRYIARKNNWTIGEVDGEFELNVKRGEGGKLSTHVTAKIKIEGDLTAEQKTELLKQADACYVHRMIEGEWNIESAQELIITEAVTA</sequence>
<dbReference type="STRING" id="150146.SAMN05443667_10127"/>
<accession>A0A1H3WE86</accession>
<dbReference type="InterPro" id="IPR015946">
    <property type="entry name" value="KH_dom-like_a/b"/>
</dbReference>
<dbReference type="Pfam" id="PF02566">
    <property type="entry name" value="OsmC"/>
    <property type="match status" value="1"/>
</dbReference>
<dbReference type="RefSeq" id="WP_091082890.1">
    <property type="nucleotide sequence ID" value="NZ_FNRD01000001.1"/>
</dbReference>
<dbReference type="InterPro" id="IPR003718">
    <property type="entry name" value="OsmC/Ohr_fam"/>
</dbReference>
<keyword evidence="2" id="KW-1185">Reference proteome</keyword>
<proteinExistence type="predicted"/>
<dbReference type="AlphaFoldDB" id="A0A1H3WE86"/>
<dbReference type="Gene3D" id="3.30.300.20">
    <property type="match status" value="1"/>
</dbReference>
<gene>
    <name evidence="1" type="ORF">SAMN05443667_10127</name>
</gene>
<dbReference type="Proteomes" id="UP000198951">
    <property type="component" value="Unassembled WGS sequence"/>
</dbReference>
<dbReference type="PANTHER" id="PTHR39624:SF2">
    <property type="entry name" value="OSMC-LIKE PROTEIN"/>
    <property type="match status" value="1"/>
</dbReference>
<evidence type="ECO:0000313" key="1">
    <source>
        <dbReference type="EMBL" id="SDZ85449.1"/>
    </source>
</evidence>
<dbReference type="PANTHER" id="PTHR39624">
    <property type="entry name" value="PROTEIN INVOLVED IN RIMO-MEDIATED BETA-METHYLTHIOLATION OF RIBOSOMAL PROTEIN S12 YCAO"/>
    <property type="match status" value="1"/>
</dbReference>